<feature type="compositionally biased region" description="Acidic residues" evidence="1">
    <location>
        <begin position="433"/>
        <end position="454"/>
    </location>
</feature>
<feature type="region of interest" description="Disordered" evidence="1">
    <location>
        <begin position="433"/>
        <end position="470"/>
    </location>
</feature>
<keyword evidence="3" id="KW-1185">Reference proteome</keyword>
<reference evidence="2" key="1">
    <citation type="submission" date="2020-04" db="EMBL/GenBank/DDBJ databases">
        <title>Draft genome resource of the tomato pathogen Pseudocercospora fuligena.</title>
        <authorList>
            <person name="Zaccaron A."/>
        </authorList>
    </citation>
    <scope>NUCLEOTIDE SEQUENCE</scope>
    <source>
        <strain evidence="2">PF001</strain>
    </source>
</reference>
<dbReference type="EMBL" id="JABCIY010000068">
    <property type="protein sequence ID" value="KAF7193948.1"/>
    <property type="molecule type" value="Genomic_DNA"/>
</dbReference>
<evidence type="ECO:0000313" key="3">
    <source>
        <dbReference type="Proteomes" id="UP000660729"/>
    </source>
</evidence>
<feature type="region of interest" description="Disordered" evidence="1">
    <location>
        <begin position="533"/>
        <end position="564"/>
    </location>
</feature>
<name>A0A8H6VIQ9_9PEZI</name>
<feature type="compositionally biased region" description="Low complexity" evidence="1">
    <location>
        <begin position="546"/>
        <end position="557"/>
    </location>
</feature>
<proteinExistence type="predicted"/>
<dbReference type="Proteomes" id="UP000660729">
    <property type="component" value="Unassembled WGS sequence"/>
</dbReference>
<sequence length="593" mass="65439">MSSGAQVLTLNSDIQHNTFRHLRHCRFDSSQHAHLLWTLLAPPKIDPPSSRMEVGGDATAFAEMAPLEFDGQVKRIQQIEGSSMIRIETQDGKEHVRTRYYSLREPEMLINRAFGNHENFGMHTAGRAMLSTCLEYQTLQLDPDIEVAKVQLKCSSCDSSCNIYVQKQMESQLINIKDSSFDCDRCVAKDNYRIHMKNCPETLSAARMLKIQTLATDEYDSKHPGALDHDQRIEREKVSSVALTSAQIKQCETDARDELRAGGGMKLTEAQIKRCESDARVEYRSTHGLATTDKGVRRQEKQQAALIEWKKRNALEELRRNGQSHAGIVDEESVQLLAIQKQADMLETLTNEAVAALRRVEKVRTDGIQAIVDKMVSGDMDKKNAEWSANFKTPLPDWQLALKYAGTPDTIKPESETGTQDGEHAVVPLVDSLEDSEAEPENFESDQEEMNASEDEAHVPPPSAVGHKRKNPFAGREEDIEVAEDCILNEAASNMESVTAMTTGSKRAKLEHNLQQPEHGAQAAAEDIINTASSSGTGGFEATLPSSAAGASEAGGEVDPLGLPRGHTTLTYKMSALCDESGFDGYFAAMDSK</sequence>
<evidence type="ECO:0000313" key="2">
    <source>
        <dbReference type="EMBL" id="KAF7193948.1"/>
    </source>
</evidence>
<dbReference type="AlphaFoldDB" id="A0A8H6VIQ9"/>
<gene>
    <name evidence="2" type="ORF">HII31_04721</name>
</gene>
<protein>
    <submittedName>
        <fullName evidence="2">Uncharacterized protein</fullName>
    </submittedName>
</protein>
<comment type="caution">
    <text evidence="2">The sequence shown here is derived from an EMBL/GenBank/DDBJ whole genome shotgun (WGS) entry which is preliminary data.</text>
</comment>
<organism evidence="2 3">
    <name type="scientific">Pseudocercospora fuligena</name>
    <dbReference type="NCBI Taxonomy" id="685502"/>
    <lineage>
        <taxon>Eukaryota</taxon>
        <taxon>Fungi</taxon>
        <taxon>Dikarya</taxon>
        <taxon>Ascomycota</taxon>
        <taxon>Pezizomycotina</taxon>
        <taxon>Dothideomycetes</taxon>
        <taxon>Dothideomycetidae</taxon>
        <taxon>Mycosphaerellales</taxon>
        <taxon>Mycosphaerellaceae</taxon>
        <taxon>Pseudocercospora</taxon>
    </lineage>
</organism>
<accession>A0A8H6VIQ9</accession>
<evidence type="ECO:0000256" key="1">
    <source>
        <dbReference type="SAM" id="MobiDB-lite"/>
    </source>
</evidence>